<dbReference type="EMBL" id="BAEO01000065">
    <property type="protein sequence ID" value="GAC21672.1"/>
    <property type="molecule type" value="Genomic_DNA"/>
</dbReference>
<comment type="caution">
    <text evidence="1">The sequence shown here is derived from an EMBL/GenBank/DDBJ whole genome shotgun (WGS) entry which is preliminary data.</text>
</comment>
<accession>K6YU25</accession>
<organism evidence="1 2">
    <name type="scientific">Paraglaciecola arctica BSs20135</name>
    <dbReference type="NCBI Taxonomy" id="493475"/>
    <lineage>
        <taxon>Bacteria</taxon>
        <taxon>Pseudomonadati</taxon>
        <taxon>Pseudomonadota</taxon>
        <taxon>Gammaproteobacteria</taxon>
        <taxon>Alteromonadales</taxon>
        <taxon>Alteromonadaceae</taxon>
        <taxon>Paraglaciecola</taxon>
    </lineage>
</organism>
<reference evidence="1 2" key="1">
    <citation type="journal article" date="2017" name="Antonie Van Leeuwenhoek">
        <title>Rhizobium rhizosphaerae sp. nov., a novel species isolated from rice rhizosphere.</title>
        <authorList>
            <person name="Zhao J.J."/>
            <person name="Zhang J."/>
            <person name="Zhang R.J."/>
            <person name="Zhang C.W."/>
            <person name="Yin H.Q."/>
            <person name="Zhang X.X."/>
        </authorList>
    </citation>
    <scope>NUCLEOTIDE SEQUENCE [LARGE SCALE GENOMIC DNA]</scope>
    <source>
        <strain evidence="1 2">BSs20135</strain>
    </source>
</reference>
<keyword evidence="2" id="KW-1185">Reference proteome</keyword>
<protein>
    <submittedName>
        <fullName evidence="1">Uncharacterized protein</fullName>
    </submittedName>
</protein>
<dbReference type="RefSeq" id="WP_007624897.1">
    <property type="nucleotide sequence ID" value="NZ_BAEO01000065.1"/>
</dbReference>
<dbReference type="STRING" id="493475.GARC_4734"/>
<dbReference type="eggNOG" id="ENOG5033WNK">
    <property type="taxonomic scope" value="Bacteria"/>
</dbReference>
<dbReference type="AlphaFoldDB" id="K6YU25"/>
<gene>
    <name evidence="1" type="ORF">GARC_4734</name>
</gene>
<dbReference type="Proteomes" id="UP000006327">
    <property type="component" value="Unassembled WGS sequence"/>
</dbReference>
<name>K6YU25_9ALTE</name>
<evidence type="ECO:0000313" key="1">
    <source>
        <dbReference type="EMBL" id="GAC21672.1"/>
    </source>
</evidence>
<dbReference type="OrthoDB" id="6384638at2"/>
<evidence type="ECO:0000313" key="2">
    <source>
        <dbReference type="Proteomes" id="UP000006327"/>
    </source>
</evidence>
<proteinExistence type="predicted"/>
<sequence>MKFETSIPAYLADDFSMYLENMESLSDPENPDFLTNYLRVLSAQLASNSSVFIGLVDQLAMAITRSVRIDSKNLAKIDMTQQPLWADVKPFVGVHADARATITQLMNHSEDELKTAVLLIHFYNTYDATPLPPEVDVEIDDNEDANKPYATYGYDE</sequence>